<dbReference type="AlphaFoldDB" id="A0A4S8KC36"/>
<organism evidence="1 2">
    <name type="scientific">Musa balbisiana</name>
    <name type="common">Banana</name>
    <dbReference type="NCBI Taxonomy" id="52838"/>
    <lineage>
        <taxon>Eukaryota</taxon>
        <taxon>Viridiplantae</taxon>
        <taxon>Streptophyta</taxon>
        <taxon>Embryophyta</taxon>
        <taxon>Tracheophyta</taxon>
        <taxon>Spermatophyta</taxon>
        <taxon>Magnoliopsida</taxon>
        <taxon>Liliopsida</taxon>
        <taxon>Zingiberales</taxon>
        <taxon>Musaceae</taxon>
        <taxon>Musa</taxon>
    </lineage>
</organism>
<keyword evidence="2" id="KW-1185">Reference proteome</keyword>
<proteinExistence type="predicted"/>
<accession>A0A4S8KC36</accession>
<evidence type="ECO:0000313" key="1">
    <source>
        <dbReference type="EMBL" id="THU72683.1"/>
    </source>
</evidence>
<dbReference type="EMBL" id="PYDT01000001">
    <property type="protein sequence ID" value="THU72683.1"/>
    <property type="molecule type" value="Genomic_DNA"/>
</dbReference>
<reference evidence="1 2" key="1">
    <citation type="journal article" date="2019" name="Nat. Plants">
        <title>Genome sequencing of Musa balbisiana reveals subgenome evolution and function divergence in polyploid bananas.</title>
        <authorList>
            <person name="Yao X."/>
        </authorList>
    </citation>
    <scope>NUCLEOTIDE SEQUENCE [LARGE SCALE GENOMIC DNA]</scope>
    <source>
        <strain evidence="2">cv. DH-PKW</strain>
        <tissue evidence="1">Leaves</tissue>
    </source>
</reference>
<dbReference type="Proteomes" id="UP000317650">
    <property type="component" value="Chromosome 4"/>
</dbReference>
<gene>
    <name evidence="1" type="ORF">C4D60_Mb04t14770</name>
</gene>
<sequence length="183" mass="19005">MRRDGQATAVATQGEATMLAQLGQCHQRVEHQGGKATGRGVVATVVTGRNATVAVGLAESRGGRGPFRPDGLQREEDVVVVGTTQRGEVASWGTTAVVVERPRSSGGGGEGGVGDVTQGGSAAGRRAAVVARWLAAVWPGSSGGGKGNRCLRQQRDRPLLYFYRTTETTMSIDRVAKATTKGM</sequence>
<name>A0A4S8KC36_MUSBA</name>
<evidence type="ECO:0000313" key="2">
    <source>
        <dbReference type="Proteomes" id="UP000317650"/>
    </source>
</evidence>
<comment type="caution">
    <text evidence="1">The sequence shown here is derived from an EMBL/GenBank/DDBJ whole genome shotgun (WGS) entry which is preliminary data.</text>
</comment>
<protein>
    <submittedName>
        <fullName evidence="1">Uncharacterized protein</fullName>
    </submittedName>
</protein>